<dbReference type="EMBL" id="SOBG01000005">
    <property type="protein sequence ID" value="TDT69787.1"/>
    <property type="molecule type" value="Genomic_DNA"/>
</dbReference>
<organism evidence="3 4">
    <name type="scientific">Hypnocyclicus thermotrophus</name>
    <dbReference type="NCBI Taxonomy" id="1627895"/>
    <lineage>
        <taxon>Bacteria</taxon>
        <taxon>Fusobacteriati</taxon>
        <taxon>Fusobacteriota</taxon>
        <taxon>Fusobacteriia</taxon>
        <taxon>Fusobacteriales</taxon>
        <taxon>Fusobacteriaceae</taxon>
        <taxon>Hypnocyclicus</taxon>
    </lineage>
</organism>
<dbReference type="InterPro" id="IPR014717">
    <property type="entry name" value="Transl_elong_EF1B/ribsomal_bS6"/>
</dbReference>
<comment type="caution">
    <text evidence="3">The sequence shown here is derived from an EMBL/GenBank/DDBJ whole genome shotgun (WGS) entry which is preliminary data.</text>
</comment>
<dbReference type="RefSeq" id="WP_134113198.1">
    <property type="nucleotide sequence ID" value="NZ_SOBG01000005.1"/>
</dbReference>
<keyword evidence="2" id="KW-0812">Transmembrane</keyword>
<feature type="coiled-coil region" evidence="1">
    <location>
        <begin position="73"/>
        <end position="103"/>
    </location>
</feature>
<evidence type="ECO:0000256" key="1">
    <source>
        <dbReference type="SAM" id="Coils"/>
    </source>
</evidence>
<evidence type="ECO:0000256" key="2">
    <source>
        <dbReference type="SAM" id="Phobius"/>
    </source>
</evidence>
<evidence type="ECO:0000313" key="3">
    <source>
        <dbReference type="EMBL" id="TDT69787.1"/>
    </source>
</evidence>
<evidence type="ECO:0008006" key="5">
    <source>
        <dbReference type="Google" id="ProtNLM"/>
    </source>
</evidence>
<gene>
    <name evidence="3" type="ORF">EV215_1326</name>
</gene>
<accession>A0AA46DYL2</accession>
<protein>
    <recommendedName>
        <fullName evidence="5">Type IV pilus assembly protein PilO</fullName>
    </recommendedName>
</protein>
<feature type="transmembrane region" description="Helical" evidence="2">
    <location>
        <begin position="23"/>
        <end position="46"/>
    </location>
</feature>
<proteinExistence type="predicted"/>
<dbReference type="Proteomes" id="UP000294678">
    <property type="component" value="Unassembled WGS sequence"/>
</dbReference>
<evidence type="ECO:0000313" key="4">
    <source>
        <dbReference type="Proteomes" id="UP000294678"/>
    </source>
</evidence>
<dbReference type="AlphaFoldDB" id="A0AA46DYL2"/>
<keyword evidence="4" id="KW-1185">Reference proteome</keyword>
<name>A0AA46DYL2_9FUSO</name>
<keyword evidence="1" id="KW-0175">Coiled coil</keyword>
<keyword evidence="2" id="KW-0472">Membrane</keyword>
<keyword evidence="2" id="KW-1133">Transmembrane helix</keyword>
<sequence>MEIFGRDIDFSINTDFTEKQLKISIIILSIAILIALLVPMIIMPSLSIRSKIKELKSVEVNLQKITTTYIKEKKKYNKQLEIYEAQKKDLKELEIKFKNSTIKDNTGLKIMIDDIAEYIGVKIIEIGSIEIGEDKKGYTKKYIPYTVVGDILQISRFLYFLENSDFLITLKGSSILINRINNDKVQVKFKIGAYFIKEEGEINFE</sequence>
<dbReference type="Gene3D" id="3.30.70.60">
    <property type="match status" value="1"/>
</dbReference>
<reference evidence="3 4" key="1">
    <citation type="submission" date="2019-03" db="EMBL/GenBank/DDBJ databases">
        <title>Genomic Encyclopedia of Type Strains, Phase IV (KMG-IV): sequencing the most valuable type-strain genomes for metagenomic binning, comparative biology and taxonomic classification.</title>
        <authorList>
            <person name="Goeker M."/>
        </authorList>
    </citation>
    <scope>NUCLEOTIDE SEQUENCE [LARGE SCALE GENOMIC DNA]</scope>
    <source>
        <strain evidence="3 4">DSM 100055</strain>
    </source>
</reference>